<dbReference type="GO" id="GO:0043022">
    <property type="term" value="F:ribosome binding"/>
    <property type="evidence" value="ECO:0007669"/>
    <property type="project" value="InterPro"/>
</dbReference>
<keyword evidence="1 5" id="KW-0963">Cytoplasm</keyword>
<dbReference type="GO" id="GO:0005737">
    <property type="term" value="C:cytoplasm"/>
    <property type="evidence" value="ECO:0007669"/>
    <property type="project" value="UniProtKB-SubCell"/>
</dbReference>
<gene>
    <name evidence="5 8" type="primary">rimM</name>
    <name evidence="8" type="ORF">AW11_00771</name>
</gene>
<dbReference type="PANTHER" id="PTHR33692">
    <property type="entry name" value="RIBOSOME MATURATION FACTOR RIMM"/>
    <property type="match status" value="1"/>
</dbReference>
<keyword evidence="4 5" id="KW-0143">Chaperone</keyword>
<accession>A0A011PSQ2</accession>
<reference evidence="8" key="1">
    <citation type="submission" date="2014-02" db="EMBL/GenBank/DDBJ databases">
        <title>Expanding our view of genomic diversity in Candidatus Accumulibacter clades.</title>
        <authorList>
            <person name="Skennerton C.T."/>
            <person name="Barr J.J."/>
            <person name="Slater F.R."/>
            <person name="Bond P.L."/>
            <person name="Tyson G.W."/>
        </authorList>
    </citation>
    <scope>NUCLEOTIDE SEQUENCE [LARGE SCALE GENOMIC DNA]</scope>
</reference>
<evidence type="ECO:0000256" key="5">
    <source>
        <dbReference type="HAMAP-Rule" id="MF_00014"/>
    </source>
</evidence>
<comment type="similarity">
    <text evidence="5">Belongs to the RimM family.</text>
</comment>
<dbReference type="EMBL" id="JEMY01000006">
    <property type="protein sequence ID" value="EXI90416.1"/>
    <property type="molecule type" value="Genomic_DNA"/>
</dbReference>
<dbReference type="Gene3D" id="2.40.30.60">
    <property type="entry name" value="RimM"/>
    <property type="match status" value="1"/>
</dbReference>
<dbReference type="NCBIfam" id="TIGR02273">
    <property type="entry name" value="16S_RimM"/>
    <property type="match status" value="1"/>
</dbReference>
<dbReference type="InterPro" id="IPR036976">
    <property type="entry name" value="RimM_N_sf"/>
</dbReference>
<evidence type="ECO:0000256" key="3">
    <source>
        <dbReference type="ARBA" id="ARBA00022552"/>
    </source>
</evidence>
<dbReference type="Gene3D" id="2.30.30.240">
    <property type="entry name" value="PRC-barrel domain"/>
    <property type="match status" value="1"/>
</dbReference>
<dbReference type="InterPro" id="IPR056792">
    <property type="entry name" value="PRC_RimM"/>
</dbReference>
<comment type="subunit">
    <text evidence="5">Binds ribosomal protein uS19.</text>
</comment>
<keyword evidence="9" id="KW-1185">Reference proteome</keyword>
<dbReference type="InterPro" id="IPR011961">
    <property type="entry name" value="RimM"/>
</dbReference>
<dbReference type="SUPFAM" id="SSF50346">
    <property type="entry name" value="PRC-barrel domain"/>
    <property type="match status" value="1"/>
</dbReference>
<dbReference type="InterPro" id="IPR009000">
    <property type="entry name" value="Transl_B-barrel_sf"/>
</dbReference>
<feature type="domain" description="RimM N-terminal" evidence="6">
    <location>
        <begin position="19"/>
        <end position="103"/>
    </location>
</feature>
<feature type="domain" description="Ribosome maturation factor RimM PRC barrel" evidence="7">
    <location>
        <begin position="115"/>
        <end position="180"/>
    </location>
</feature>
<dbReference type="InterPro" id="IPR002676">
    <property type="entry name" value="RimM_N"/>
</dbReference>
<dbReference type="GO" id="GO:0042274">
    <property type="term" value="P:ribosomal small subunit biogenesis"/>
    <property type="evidence" value="ECO:0007669"/>
    <property type="project" value="UniProtKB-UniRule"/>
</dbReference>
<comment type="subcellular location">
    <subcellularLocation>
        <location evidence="5">Cytoplasm</location>
    </subcellularLocation>
</comment>
<evidence type="ECO:0000313" key="8">
    <source>
        <dbReference type="EMBL" id="EXI90416.1"/>
    </source>
</evidence>
<dbReference type="eggNOG" id="COG0806">
    <property type="taxonomic scope" value="Bacteria"/>
</dbReference>
<comment type="domain">
    <text evidence="5">The PRC barrel domain binds ribosomal protein uS19.</text>
</comment>
<dbReference type="PATRIC" id="fig|1454004.3.peg.797"/>
<dbReference type="SUPFAM" id="SSF50447">
    <property type="entry name" value="Translation proteins"/>
    <property type="match status" value="1"/>
</dbReference>
<organism evidence="8 9">
    <name type="scientific">Accumulibacter regalis</name>
    <dbReference type="NCBI Taxonomy" id="522306"/>
    <lineage>
        <taxon>Bacteria</taxon>
        <taxon>Pseudomonadati</taxon>
        <taxon>Pseudomonadota</taxon>
        <taxon>Betaproteobacteria</taxon>
        <taxon>Candidatus Accumulibacter</taxon>
    </lineage>
</organism>
<evidence type="ECO:0000256" key="2">
    <source>
        <dbReference type="ARBA" id="ARBA00022517"/>
    </source>
</evidence>
<evidence type="ECO:0000256" key="1">
    <source>
        <dbReference type="ARBA" id="ARBA00022490"/>
    </source>
</evidence>
<dbReference type="GO" id="GO:0006364">
    <property type="term" value="P:rRNA processing"/>
    <property type="evidence" value="ECO:0007669"/>
    <property type="project" value="UniProtKB-UniRule"/>
</dbReference>
<protein>
    <recommendedName>
        <fullName evidence="5">Ribosome maturation factor RimM</fullName>
    </recommendedName>
</protein>
<dbReference type="Proteomes" id="UP000022141">
    <property type="component" value="Unassembled WGS sequence"/>
</dbReference>
<sequence>MAVAGIDVDPAAVEDIVVLGKVAGAHGLQGAVRVYPFADDPAAWSRLPQWWLGHEGDAPALWRPTRLITCHLRNEMLIAQLECVADRSAAEAVAGVLVGVPHRALPATASDEYYWADLLGLAVVNTQDQSLGRVLGLIETPANAVLRVGDGQGVERLLPFVAAVVLEVELAQERIRVDWEIDW</sequence>
<dbReference type="GO" id="GO:0005840">
    <property type="term" value="C:ribosome"/>
    <property type="evidence" value="ECO:0007669"/>
    <property type="project" value="InterPro"/>
</dbReference>
<dbReference type="STRING" id="1454004.AW11_00771"/>
<dbReference type="AlphaFoldDB" id="A0A011PSQ2"/>
<keyword evidence="3 5" id="KW-0698">rRNA processing</keyword>
<evidence type="ECO:0000256" key="4">
    <source>
        <dbReference type="ARBA" id="ARBA00023186"/>
    </source>
</evidence>
<dbReference type="HAMAP" id="MF_00014">
    <property type="entry name" value="Ribosome_mat_RimM"/>
    <property type="match status" value="1"/>
</dbReference>
<dbReference type="PANTHER" id="PTHR33692:SF1">
    <property type="entry name" value="RIBOSOME MATURATION FACTOR RIMM"/>
    <property type="match status" value="1"/>
</dbReference>
<evidence type="ECO:0000313" key="9">
    <source>
        <dbReference type="Proteomes" id="UP000022141"/>
    </source>
</evidence>
<proteinExistence type="inferred from homology"/>
<evidence type="ECO:0000259" key="6">
    <source>
        <dbReference type="Pfam" id="PF01782"/>
    </source>
</evidence>
<dbReference type="Pfam" id="PF01782">
    <property type="entry name" value="RimM"/>
    <property type="match status" value="1"/>
</dbReference>
<dbReference type="InterPro" id="IPR011033">
    <property type="entry name" value="PRC_barrel-like_sf"/>
</dbReference>
<comment type="caution">
    <text evidence="8">The sequence shown here is derived from an EMBL/GenBank/DDBJ whole genome shotgun (WGS) entry which is preliminary data.</text>
</comment>
<dbReference type="Pfam" id="PF24986">
    <property type="entry name" value="PRC_RimM"/>
    <property type="match status" value="1"/>
</dbReference>
<evidence type="ECO:0000259" key="7">
    <source>
        <dbReference type="Pfam" id="PF24986"/>
    </source>
</evidence>
<name>A0A011PSQ2_ACCRE</name>
<comment type="function">
    <text evidence="5">An accessory protein needed during the final step in the assembly of 30S ribosomal subunit, possibly for assembly of the head region. Essential for efficient processing of 16S rRNA. May be needed both before and after RbfA during the maturation of 16S rRNA. It has affinity for free ribosomal 30S subunits but not for 70S ribosomes.</text>
</comment>
<keyword evidence="2 5" id="KW-0690">Ribosome biogenesis</keyword>